<dbReference type="InterPro" id="IPR012187">
    <property type="entry name" value="Disulphide_bond_form_BdbC"/>
</dbReference>
<evidence type="ECO:0000256" key="2">
    <source>
        <dbReference type="ARBA" id="ARBA00007602"/>
    </source>
</evidence>
<keyword evidence="9" id="KW-1015">Disulfide bond</keyword>
<dbReference type="RefSeq" id="WP_133432514.1">
    <property type="nucleotide sequence ID" value="NZ_CP092179.1"/>
</dbReference>
<sequence length="138" mass="15900">MQRNNLFFFAAWIVSIVAMLGSLFFSEIRHFVPCEMCWYQRILMYPLVLVLGFAALREDYHMKYLIMMFSIIGLCFSVYHYMEQKVPGFASVKPCVGGVPCSTQYINWGGFITIPFLAGTAFLLITICMLLVKRPVQK</sequence>
<evidence type="ECO:0000313" key="14">
    <source>
        <dbReference type="Proteomes" id="UP000295310"/>
    </source>
</evidence>
<accession>A0A4R6BBJ7</accession>
<comment type="similarity">
    <text evidence="2">Belongs to the DsbB family. BdbC subfamily.</text>
</comment>
<keyword evidence="8 12" id="KW-0472">Membrane</keyword>
<evidence type="ECO:0000256" key="10">
    <source>
        <dbReference type="ARBA" id="ARBA00023186"/>
    </source>
</evidence>
<keyword evidence="11" id="KW-0676">Redox-active center</keyword>
<dbReference type="GO" id="GO:0006457">
    <property type="term" value="P:protein folding"/>
    <property type="evidence" value="ECO:0007669"/>
    <property type="project" value="InterPro"/>
</dbReference>
<dbReference type="PANTHER" id="PTHR43469">
    <property type="entry name" value="DISULFIDE FORMATION PROTEIN-RELATED"/>
    <property type="match status" value="1"/>
</dbReference>
<feature type="transmembrane region" description="Helical" evidence="12">
    <location>
        <begin position="7"/>
        <end position="26"/>
    </location>
</feature>
<dbReference type="InterPro" id="IPR023380">
    <property type="entry name" value="DsbB-like_sf"/>
</dbReference>
<dbReference type="Proteomes" id="UP000295310">
    <property type="component" value="Unassembled WGS sequence"/>
</dbReference>
<evidence type="ECO:0000256" key="7">
    <source>
        <dbReference type="ARBA" id="ARBA00023002"/>
    </source>
</evidence>
<comment type="caution">
    <text evidence="13">The sequence shown here is derived from an EMBL/GenBank/DDBJ whole genome shotgun (WGS) entry which is preliminary data.</text>
</comment>
<dbReference type="GO" id="GO:0015035">
    <property type="term" value="F:protein-disulfide reductase activity"/>
    <property type="evidence" value="ECO:0007669"/>
    <property type="project" value="InterPro"/>
</dbReference>
<feature type="transmembrane region" description="Helical" evidence="12">
    <location>
        <begin position="38"/>
        <end position="57"/>
    </location>
</feature>
<organism evidence="13 14">
    <name type="scientific">Macrococcus brunensis</name>
    <dbReference type="NCBI Taxonomy" id="198483"/>
    <lineage>
        <taxon>Bacteria</taxon>
        <taxon>Bacillati</taxon>
        <taxon>Bacillota</taxon>
        <taxon>Bacilli</taxon>
        <taxon>Bacillales</taxon>
        <taxon>Staphylococcaceae</taxon>
        <taxon>Macrococcus</taxon>
    </lineage>
</organism>
<gene>
    <name evidence="13" type="ORF">ERX27_09040</name>
</gene>
<keyword evidence="3" id="KW-0813">Transport</keyword>
<keyword evidence="5" id="KW-0249">Electron transport</keyword>
<reference evidence="13 14" key="1">
    <citation type="submission" date="2019-01" db="EMBL/GenBank/DDBJ databases">
        <title>Draft genome sequences of the type strains of six Macrococcus species.</title>
        <authorList>
            <person name="Mazhar S."/>
            <person name="Altermann E."/>
            <person name="Hill C."/>
            <person name="Mcauliffe O."/>
        </authorList>
    </citation>
    <scope>NUCLEOTIDE SEQUENCE [LARGE SCALE GENOMIC DNA]</scope>
    <source>
        <strain evidence="13 14">CCM4811</strain>
    </source>
</reference>
<dbReference type="InterPro" id="IPR003752">
    <property type="entry name" value="DiS_bond_form_DsbB/BdbC"/>
</dbReference>
<keyword evidence="14" id="KW-1185">Reference proteome</keyword>
<evidence type="ECO:0000256" key="11">
    <source>
        <dbReference type="ARBA" id="ARBA00023284"/>
    </source>
</evidence>
<keyword evidence="7" id="KW-0560">Oxidoreductase</keyword>
<evidence type="ECO:0000256" key="9">
    <source>
        <dbReference type="ARBA" id="ARBA00023157"/>
    </source>
</evidence>
<dbReference type="AlphaFoldDB" id="A0A4R6BBJ7"/>
<dbReference type="SUPFAM" id="SSF158442">
    <property type="entry name" value="DsbB-like"/>
    <property type="match status" value="1"/>
</dbReference>
<evidence type="ECO:0000256" key="4">
    <source>
        <dbReference type="ARBA" id="ARBA00022692"/>
    </source>
</evidence>
<dbReference type="EMBL" id="SCWA01000017">
    <property type="protein sequence ID" value="TDL94347.1"/>
    <property type="molecule type" value="Genomic_DNA"/>
</dbReference>
<protein>
    <submittedName>
        <fullName evidence="13">Disulfide bond formation protein B</fullName>
    </submittedName>
</protein>
<evidence type="ECO:0000256" key="5">
    <source>
        <dbReference type="ARBA" id="ARBA00022982"/>
    </source>
</evidence>
<keyword evidence="6 12" id="KW-1133">Transmembrane helix</keyword>
<evidence type="ECO:0000256" key="1">
    <source>
        <dbReference type="ARBA" id="ARBA00004141"/>
    </source>
</evidence>
<feature type="transmembrane region" description="Helical" evidence="12">
    <location>
        <begin position="64"/>
        <end position="82"/>
    </location>
</feature>
<evidence type="ECO:0000313" key="13">
    <source>
        <dbReference type="EMBL" id="TDL94347.1"/>
    </source>
</evidence>
<evidence type="ECO:0000256" key="8">
    <source>
        <dbReference type="ARBA" id="ARBA00023136"/>
    </source>
</evidence>
<keyword evidence="10" id="KW-0143">Chaperone</keyword>
<comment type="subcellular location">
    <subcellularLocation>
        <location evidence="1">Membrane</location>
        <topology evidence="1">Multi-pass membrane protein</topology>
    </subcellularLocation>
</comment>
<dbReference type="GO" id="GO:0016020">
    <property type="term" value="C:membrane"/>
    <property type="evidence" value="ECO:0007669"/>
    <property type="project" value="UniProtKB-SubCell"/>
</dbReference>
<proteinExistence type="inferred from homology"/>
<feature type="transmembrane region" description="Helical" evidence="12">
    <location>
        <begin position="108"/>
        <end position="132"/>
    </location>
</feature>
<name>A0A4R6BBJ7_9STAP</name>
<evidence type="ECO:0000256" key="12">
    <source>
        <dbReference type="SAM" id="Phobius"/>
    </source>
</evidence>
<dbReference type="Gene3D" id="1.20.1550.10">
    <property type="entry name" value="DsbB-like"/>
    <property type="match status" value="1"/>
</dbReference>
<dbReference type="NCBIfam" id="NF002849">
    <property type="entry name" value="PRK03113.1"/>
    <property type="match status" value="1"/>
</dbReference>
<dbReference type="PANTHER" id="PTHR43469:SF1">
    <property type="entry name" value="SPBETA PROPHAGE-DERIVED DISULFIDE BOND FORMATION PROTEIN B"/>
    <property type="match status" value="1"/>
</dbReference>
<dbReference type="OrthoDB" id="158402at2"/>
<dbReference type="Pfam" id="PF02600">
    <property type="entry name" value="DsbB"/>
    <property type="match status" value="1"/>
</dbReference>
<dbReference type="PIRSF" id="PIRSF036659">
    <property type="entry name" value="BdbC"/>
    <property type="match status" value="1"/>
</dbReference>
<dbReference type="HAMAP" id="MF_00287">
    <property type="entry name" value="BdbC"/>
    <property type="match status" value="1"/>
</dbReference>
<evidence type="ECO:0000256" key="6">
    <source>
        <dbReference type="ARBA" id="ARBA00022989"/>
    </source>
</evidence>
<evidence type="ECO:0000256" key="3">
    <source>
        <dbReference type="ARBA" id="ARBA00022448"/>
    </source>
</evidence>
<keyword evidence="4 12" id="KW-0812">Transmembrane</keyword>